<dbReference type="RefSeq" id="WP_054676781.1">
    <property type="nucleotide sequence ID" value="NZ_AYYO01000055.1"/>
</dbReference>
<dbReference type="PATRIC" id="fig|1291052.5.peg.393"/>
<proteinExistence type="predicted"/>
<sequence>MFGKKPTDEEILNLYYDYVLTEGLTDRERKIGLLAKAELEQNHYSVAVVNRTMASLRLEALKTGLTPAAEKFFVQLSDILNVITPIFTTRGKAMMQNGYLD</sequence>
<dbReference type="OrthoDB" id="2242747at2"/>
<name>A0A0R1ZRH5_9LACO</name>
<accession>A0A0R1ZRH5</accession>
<reference evidence="1 2" key="1">
    <citation type="journal article" date="2015" name="Genome Announc.">
        <title>Expanding the biotechnology potential of lactobacilli through comparative genomics of 213 strains and associated genera.</title>
        <authorList>
            <person name="Sun Z."/>
            <person name="Harris H.M."/>
            <person name="McCann A."/>
            <person name="Guo C."/>
            <person name="Argimon S."/>
            <person name="Zhang W."/>
            <person name="Yang X."/>
            <person name="Jeffery I.B."/>
            <person name="Cooney J.C."/>
            <person name="Kagawa T.F."/>
            <person name="Liu W."/>
            <person name="Song Y."/>
            <person name="Salvetti E."/>
            <person name="Wrobel A."/>
            <person name="Rasinkangas P."/>
            <person name="Parkhill J."/>
            <person name="Rea M.C."/>
            <person name="O'Sullivan O."/>
            <person name="Ritari J."/>
            <person name="Douillard F.P."/>
            <person name="Paul Ross R."/>
            <person name="Yang R."/>
            <person name="Briner A.E."/>
            <person name="Felis G.E."/>
            <person name="de Vos W.M."/>
            <person name="Barrangou R."/>
            <person name="Klaenhammer T.R."/>
            <person name="Caufield P.W."/>
            <person name="Cui Y."/>
            <person name="Zhang H."/>
            <person name="O'Toole P.W."/>
        </authorList>
    </citation>
    <scope>NUCLEOTIDE SEQUENCE [LARGE SCALE GENOMIC DNA]</scope>
    <source>
        <strain evidence="1 2">DSM 20505</strain>
    </source>
</reference>
<protein>
    <recommendedName>
        <fullName evidence="3">Bacteriocin immunity protein</fullName>
    </recommendedName>
</protein>
<dbReference type="STRING" id="1291052.FC18_GL000382"/>
<evidence type="ECO:0000313" key="2">
    <source>
        <dbReference type="Proteomes" id="UP000051679"/>
    </source>
</evidence>
<comment type="caution">
    <text evidence="1">The sequence shown here is derived from an EMBL/GenBank/DDBJ whole genome shotgun (WGS) entry which is preliminary data.</text>
</comment>
<organism evidence="1 2">
    <name type="scientific">Lacticaseibacillus sharpeae JCM 1186 = DSM 20505</name>
    <dbReference type="NCBI Taxonomy" id="1291052"/>
    <lineage>
        <taxon>Bacteria</taxon>
        <taxon>Bacillati</taxon>
        <taxon>Bacillota</taxon>
        <taxon>Bacilli</taxon>
        <taxon>Lactobacillales</taxon>
        <taxon>Lactobacillaceae</taxon>
        <taxon>Lacticaseibacillus</taxon>
    </lineage>
</organism>
<dbReference type="EMBL" id="AYYO01000055">
    <property type="protein sequence ID" value="KRM54571.1"/>
    <property type="molecule type" value="Genomic_DNA"/>
</dbReference>
<keyword evidence="2" id="KW-1185">Reference proteome</keyword>
<evidence type="ECO:0000313" key="1">
    <source>
        <dbReference type="EMBL" id="KRM54571.1"/>
    </source>
</evidence>
<dbReference type="AlphaFoldDB" id="A0A0R1ZRH5"/>
<gene>
    <name evidence="1" type="ORF">FC18_GL000382</name>
</gene>
<dbReference type="Proteomes" id="UP000051679">
    <property type="component" value="Unassembled WGS sequence"/>
</dbReference>
<dbReference type="CDD" id="cd21059">
    <property type="entry name" value="LciA-like"/>
    <property type="match status" value="1"/>
</dbReference>
<evidence type="ECO:0008006" key="3">
    <source>
        <dbReference type="Google" id="ProtNLM"/>
    </source>
</evidence>